<evidence type="ECO:0000313" key="4">
    <source>
        <dbReference type="Proteomes" id="UP000558488"/>
    </source>
</evidence>
<proteinExistence type="predicted"/>
<organism evidence="3 4">
    <name type="scientific">Pipistrellus kuhlii</name>
    <name type="common">Kuhl's pipistrelle</name>
    <dbReference type="NCBI Taxonomy" id="59472"/>
    <lineage>
        <taxon>Eukaryota</taxon>
        <taxon>Metazoa</taxon>
        <taxon>Chordata</taxon>
        <taxon>Craniata</taxon>
        <taxon>Vertebrata</taxon>
        <taxon>Euteleostomi</taxon>
        <taxon>Mammalia</taxon>
        <taxon>Eutheria</taxon>
        <taxon>Laurasiatheria</taxon>
        <taxon>Chiroptera</taxon>
        <taxon>Yangochiroptera</taxon>
        <taxon>Vespertilionidae</taxon>
        <taxon>Pipistrellus</taxon>
    </lineage>
</organism>
<dbReference type="InterPro" id="IPR013641">
    <property type="entry name" value="KTI12/PSTK"/>
</dbReference>
<evidence type="ECO:0000256" key="1">
    <source>
        <dbReference type="ARBA" id="ARBA00022741"/>
    </source>
</evidence>
<keyword evidence="2" id="KW-0067">ATP-binding</keyword>
<protein>
    <submittedName>
        <fullName evidence="3">Phosphoseryl-tRNA kinase</fullName>
    </submittedName>
</protein>
<dbReference type="Gene3D" id="3.40.50.300">
    <property type="entry name" value="P-loop containing nucleotide triphosphate hydrolases"/>
    <property type="match status" value="1"/>
</dbReference>
<name>A0A7J7VC53_PIPKU</name>
<dbReference type="SUPFAM" id="SSF52540">
    <property type="entry name" value="P-loop containing nucleoside triphosphate hydrolases"/>
    <property type="match status" value="1"/>
</dbReference>
<evidence type="ECO:0000256" key="2">
    <source>
        <dbReference type="ARBA" id="ARBA00022840"/>
    </source>
</evidence>
<keyword evidence="1" id="KW-0547">Nucleotide-binding</keyword>
<keyword evidence="3" id="KW-0808">Transferase</keyword>
<dbReference type="PANTHER" id="PTHR20873:SF0">
    <property type="entry name" value="L-SERYL-TRNA(SEC) KINASE"/>
    <property type="match status" value="1"/>
</dbReference>
<dbReference type="InterPro" id="IPR052648">
    <property type="entry name" value="Ser-tRNA(Sec)_kinase"/>
</dbReference>
<dbReference type="AlphaFoldDB" id="A0A7J7VC53"/>
<dbReference type="PANTHER" id="PTHR20873">
    <property type="entry name" value="L-SERYL-TRNA(SEC) KINASE"/>
    <property type="match status" value="1"/>
</dbReference>
<dbReference type="NCBIfam" id="TIGR03575">
    <property type="entry name" value="selen_PSTK_euk"/>
    <property type="match status" value="1"/>
</dbReference>
<reference evidence="3 4" key="1">
    <citation type="journal article" date="2020" name="Nature">
        <title>Six reference-quality genomes reveal evolution of bat adaptations.</title>
        <authorList>
            <person name="Jebb D."/>
            <person name="Huang Z."/>
            <person name="Pippel M."/>
            <person name="Hughes G.M."/>
            <person name="Lavrichenko K."/>
            <person name="Devanna P."/>
            <person name="Winkler S."/>
            <person name="Jermiin L.S."/>
            <person name="Skirmuntt E.C."/>
            <person name="Katzourakis A."/>
            <person name="Burkitt-Gray L."/>
            <person name="Ray D.A."/>
            <person name="Sullivan K.A.M."/>
            <person name="Roscito J.G."/>
            <person name="Kirilenko B.M."/>
            <person name="Davalos L.M."/>
            <person name="Corthals A.P."/>
            <person name="Power M.L."/>
            <person name="Jones G."/>
            <person name="Ransome R.D."/>
            <person name="Dechmann D.K.N."/>
            <person name="Locatelli A.G."/>
            <person name="Puechmaille S.J."/>
            <person name="Fedrigo O."/>
            <person name="Jarvis E.D."/>
            <person name="Hiller M."/>
            <person name="Vernes S.C."/>
            <person name="Myers E.W."/>
            <person name="Teeling E.C."/>
        </authorList>
    </citation>
    <scope>NUCLEOTIDE SEQUENCE [LARGE SCALE GENOMIC DNA]</scope>
    <source>
        <strain evidence="3">MPipKuh1</strain>
        <tissue evidence="3">Flight muscle</tissue>
    </source>
</reference>
<keyword evidence="4" id="KW-1185">Reference proteome</keyword>
<comment type="caution">
    <text evidence="3">The sequence shown here is derived from an EMBL/GenBank/DDBJ whole genome shotgun (WGS) entry which is preliminary data.</text>
</comment>
<keyword evidence="3" id="KW-0418">Kinase</keyword>
<dbReference type="Proteomes" id="UP000558488">
    <property type="component" value="Unassembled WGS sequence"/>
</dbReference>
<gene>
    <name evidence="3" type="ORF">mPipKuh1_014288</name>
</gene>
<sequence>MRAGEDARAARGEGPRRPALCVLCGLPAAGKSTLARALSLRLRRERRWAVGVVAYDDVMPEAFPEEQAAGSLAPSWKALRQELLGCLEGFLRALLHQAPLSAPSGGTGALWGAFTASLQAQGLLRPAPAPEGPAHLLPTPAAAAGPLLLILDDNFYYRSMRLEVYRLARRYSLGFCQLFLDCPLETCLQRNGRRPGALPADTIRLMQGKMEEPNPQKNAWELNSLTIGSATCSPEASPELTSLLLAALENPVTYVEDNVEQKEADRAVCSSSTLHQADQALRRIVSQTMKEAKDACLWPPDLKLLAAALNRLRAEVLRDLRLGGRAGPCSQAPGVPDAVALFRDEKDSLMRKYLSEQH</sequence>
<dbReference type="InterPro" id="IPR027417">
    <property type="entry name" value="P-loop_NTPase"/>
</dbReference>
<accession>A0A7J7VC53</accession>
<dbReference type="InterPro" id="IPR020028">
    <property type="entry name" value="L-seryl-tRNA_Sec_kinase_euk"/>
</dbReference>
<dbReference type="GO" id="GO:0000049">
    <property type="term" value="F:tRNA binding"/>
    <property type="evidence" value="ECO:0007669"/>
    <property type="project" value="TreeGrafter"/>
</dbReference>
<dbReference type="GO" id="GO:0005524">
    <property type="term" value="F:ATP binding"/>
    <property type="evidence" value="ECO:0007669"/>
    <property type="project" value="UniProtKB-KW"/>
</dbReference>
<evidence type="ECO:0000313" key="3">
    <source>
        <dbReference type="EMBL" id="KAF6322775.1"/>
    </source>
</evidence>
<dbReference type="Pfam" id="PF08433">
    <property type="entry name" value="KTI12"/>
    <property type="match status" value="1"/>
</dbReference>
<dbReference type="OrthoDB" id="9972657at2759"/>
<dbReference type="EMBL" id="JACAGB010000015">
    <property type="protein sequence ID" value="KAF6322775.1"/>
    <property type="molecule type" value="Genomic_DNA"/>
</dbReference>
<dbReference type="GO" id="GO:0016301">
    <property type="term" value="F:kinase activity"/>
    <property type="evidence" value="ECO:0007669"/>
    <property type="project" value="UniProtKB-KW"/>
</dbReference>